<dbReference type="PANTHER" id="PTHR48100">
    <property type="entry name" value="BROAD-SPECIFICITY PHOSPHATASE YOR283W-RELATED"/>
    <property type="match status" value="1"/>
</dbReference>
<dbReference type="Proteomes" id="UP000253420">
    <property type="component" value="Unassembled WGS sequence"/>
</dbReference>
<reference evidence="1 2" key="1">
    <citation type="submission" date="2018-07" db="EMBL/GenBank/DDBJ databases">
        <title>The draft genome of Phyllobacterium salinisoli.</title>
        <authorList>
            <person name="Liu L."/>
            <person name="Li L."/>
            <person name="Zhang X."/>
            <person name="Liang L."/>
        </authorList>
    </citation>
    <scope>NUCLEOTIDE SEQUENCE [LARGE SCALE GENOMIC DNA]</scope>
    <source>
        <strain evidence="1 2">LLAN61</strain>
    </source>
</reference>
<comment type="caution">
    <text evidence="1">The sequence shown here is derived from an EMBL/GenBank/DDBJ whole genome shotgun (WGS) entry which is preliminary data.</text>
</comment>
<dbReference type="SUPFAM" id="SSF53254">
    <property type="entry name" value="Phosphoglycerate mutase-like"/>
    <property type="match status" value="1"/>
</dbReference>
<dbReference type="RefSeq" id="WP_114441078.1">
    <property type="nucleotide sequence ID" value="NZ_QOZG01000005.1"/>
</dbReference>
<sequence length="205" mass="22241">MFHLLRHADHGHVGRILTGRTPDIHLSETGKTQAQALASHMAGMGIDALFSSPQLRARETAEFIAAATGLPNRIAPELDEIDFGYWAGQTFDALALDPDWRRWNADRETASTPAGETMSGVAMRFAWLVERLSEAFPGGSVCLVSHADVIKAGICQYLGRSFQEVHDFEIAPASATTLVFASQRPLRGLDMGGMYPAGAHEEAVH</sequence>
<dbReference type="AlphaFoldDB" id="A0A368K497"/>
<accession>A0A368K497</accession>
<evidence type="ECO:0000313" key="1">
    <source>
        <dbReference type="EMBL" id="RCS23465.1"/>
    </source>
</evidence>
<protein>
    <submittedName>
        <fullName evidence="1">Histidine phosphatase family protein</fullName>
    </submittedName>
</protein>
<dbReference type="InterPro" id="IPR013078">
    <property type="entry name" value="His_Pase_superF_clade-1"/>
</dbReference>
<dbReference type="InterPro" id="IPR029033">
    <property type="entry name" value="His_PPase_superfam"/>
</dbReference>
<dbReference type="GO" id="GO:0005737">
    <property type="term" value="C:cytoplasm"/>
    <property type="evidence" value="ECO:0007669"/>
    <property type="project" value="TreeGrafter"/>
</dbReference>
<name>A0A368K497_9HYPH</name>
<dbReference type="GO" id="GO:0016791">
    <property type="term" value="F:phosphatase activity"/>
    <property type="evidence" value="ECO:0007669"/>
    <property type="project" value="TreeGrafter"/>
</dbReference>
<dbReference type="Gene3D" id="3.40.50.1240">
    <property type="entry name" value="Phosphoglycerate mutase-like"/>
    <property type="match status" value="1"/>
</dbReference>
<dbReference type="Pfam" id="PF00300">
    <property type="entry name" value="His_Phos_1"/>
    <property type="match status" value="1"/>
</dbReference>
<keyword evidence="2" id="KW-1185">Reference proteome</keyword>
<dbReference type="CDD" id="cd07067">
    <property type="entry name" value="HP_PGM_like"/>
    <property type="match status" value="1"/>
</dbReference>
<dbReference type="EMBL" id="QOZG01000005">
    <property type="protein sequence ID" value="RCS23465.1"/>
    <property type="molecule type" value="Genomic_DNA"/>
</dbReference>
<evidence type="ECO:0000313" key="2">
    <source>
        <dbReference type="Proteomes" id="UP000253420"/>
    </source>
</evidence>
<organism evidence="1 2">
    <name type="scientific">Phyllobacterium salinisoli</name>
    <dbReference type="NCBI Taxonomy" id="1899321"/>
    <lineage>
        <taxon>Bacteria</taxon>
        <taxon>Pseudomonadati</taxon>
        <taxon>Pseudomonadota</taxon>
        <taxon>Alphaproteobacteria</taxon>
        <taxon>Hyphomicrobiales</taxon>
        <taxon>Phyllobacteriaceae</taxon>
        <taxon>Phyllobacterium</taxon>
    </lineage>
</organism>
<dbReference type="SMART" id="SM00855">
    <property type="entry name" value="PGAM"/>
    <property type="match status" value="1"/>
</dbReference>
<proteinExistence type="predicted"/>
<gene>
    <name evidence="1" type="ORF">DUT91_14435</name>
</gene>
<dbReference type="PANTHER" id="PTHR48100:SF1">
    <property type="entry name" value="HISTIDINE PHOSPHATASE FAMILY PROTEIN-RELATED"/>
    <property type="match status" value="1"/>
</dbReference>
<dbReference type="InterPro" id="IPR050275">
    <property type="entry name" value="PGM_Phosphatase"/>
</dbReference>